<protein>
    <submittedName>
        <fullName evidence="2">Methyltransferase type 11</fullName>
    </submittedName>
</protein>
<dbReference type="GO" id="GO:0032259">
    <property type="term" value="P:methylation"/>
    <property type="evidence" value="ECO:0007669"/>
    <property type="project" value="UniProtKB-KW"/>
</dbReference>
<dbReference type="InterPro" id="IPR013216">
    <property type="entry name" value="Methyltransf_11"/>
</dbReference>
<sequence>MSEKTNEIEIQKHYYATTAAQYDEMHINEEEIAHTIALSFLIGLIDYLDVKSILDVGSGTGRAICYIQKYRPDINIVGIEPVEELRRIGYSKGISQKNLIYGDATKLQFETAEFDLVCEFGVLHHLRKPELAVSEMIRVAKKGIFISDINNFGEGSLLSRSIKQMLNFIRLWKIVNLIKTKGKGYRISKGDGLSYSYSVFNNYKQIKNQCNSVHILNTQTPSRGINPYRNAGNIAILGIKNQTIY</sequence>
<dbReference type="HOGENOM" id="CLU_1164805_0_0_3"/>
<keyword evidence="2" id="KW-0808">Transferase</keyword>
<dbReference type="KEGG" id="scs:Sta7437_0785"/>
<dbReference type="GO" id="GO:0008757">
    <property type="term" value="F:S-adenosylmethionine-dependent methyltransferase activity"/>
    <property type="evidence" value="ECO:0007669"/>
    <property type="project" value="InterPro"/>
</dbReference>
<dbReference type="PANTHER" id="PTHR43591:SF110">
    <property type="entry name" value="RHODANESE DOMAIN-CONTAINING PROTEIN"/>
    <property type="match status" value="1"/>
</dbReference>
<evidence type="ECO:0000313" key="3">
    <source>
        <dbReference type="Proteomes" id="UP000010473"/>
    </source>
</evidence>
<dbReference type="Proteomes" id="UP000010473">
    <property type="component" value="Chromosome"/>
</dbReference>
<name>K9XQP2_STAC7</name>
<dbReference type="Gene3D" id="3.40.50.150">
    <property type="entry name" value="Vaccinia Virus protein VP39"/>
    <property type="match status" value="1"/>
</dbReference>
<dbReference type="Pfam" id="PF08241">
    <property type="entry name" value="Methyltransf_11"/>
    <property type="match status" value="1"/>
</dbReference>
<dbReference type="STRING" id="111780.Sta7437_0785"/>
<accession>K9XQP2</accession>
<gene>
    <name evidence="2" type="ordered locus">Sta7437_0785</name>
</gene>
<dbReference type="EMBL" id="CP003653">
    <property type="protein sequence ID" value="AFZ34376.1"/>
    <property type="molecule type" value="Genomic_DNA"/>
</dbReference>
<dbReference type="InterPro" id="IPR029063">
    <property type="entry name" value="SAM-dependent_MTases_sf"/>
</dbReference>
<dbReference type="SUPFAM" id="SSF53335">
    <property type="entry name" value="S-adenosyl-L-methionine-dependent methyltransferases"/>
    <property type="match status" value="1"/>
</dbReference>
<dbReference type="eggNOG" id="COG2226">
    <property type="taxonomic scope" value="Bacteria"/>
</dbReference>
<dbReference type="CDD" id="cd02440">
    <property type="entry name" value="AdoMet_MTases"/>
    <property type="match status" value="1"/>
</dbReference>
<dbReference type="PANTHER" id="PTHR43591">
    <property type="entry name" value="METHYLTRANSFERASE"/>
    <property type="match status" value="1"/>
</dbReference>
<proteinExistence type="predicted"/>
<organism evidence="2 3">
    <name type="scientific">Stanieria cyanosphaera (strain ATCC 29371 / PCC 7437)</name>
    <dbReference type="NCBI Taxonomy" id="111780"/>
    <lineage>
        <taxon>Bacteria</taxon>
        <taxon>Bacillati</taxon>
        <taxon>Cyanobacteriota</taxon>
        <taxon>Cyanophyceae</taxon>
        <taxon>Pleurocapsales</taxon>
        <taxon>Dermocarpellaceae</taxon>
        <taxon>Stanieria</taxon>
    </lineage>
</organism>
<keyword evidence="3" id="KW-1185">Reference proteome</keyword>
<keyword evidence="2" id="KW-0489">Methyltransferase</keyword>
<evidence type="ECO:0000259" key="1">
    <source>
        <dbReference type="Pfam" id="PF08241"/>
    </source>
</evidence>
<reference evidence="3" key="1">
    <citation type="journal article" date="2013" name="Proc. Natl. Acad. Sci. U.S.A.">
        <title>Improving the coverage of the cyanobacterial phylum using diversity-driven genome sequencing.</title>
        <authorList>
            <person name="Shih P.M."/>
            <person name="Wu D."/>
            <person name="Latifi A."/>
            <person name="Axen S.D."/>
            <person name="Fewer D.P."/>
            <person name="Talla E."/>
            <person name="Calteau A."/>
            <person name="Cai F."/>
            <person name="Tandeau de Marsac N."/>
            <person name="Rippka R."/>
            <person name="Herdman M."/>
            <person name="Sivonen K."/>
            <person name="Coursin T."/>
            <person name="Laurent T."/>
            <person name="Goodwin L."/>
            <person name="Nolan M."/>
            <person name="Davenport K.W."/>
            <person name="Han C.S."/>
            <person name="Rubin E.M."/>
            <person name="Eisen J.A."/>
            <person name="Woyke T."/>
            <person name="Gugger M."/>
            <person name="Kerfeld C.A."/>
        </authorList>
    </citation>
    <scope>NUCLEOTIDE SEQUENCE [LARGE SCALE GENOMIC DNA]</scope>
    <source>
        <strain evidence="3">ATCC 29371 / PCC 7437</strain>
    </source>
</reference>
<evidence type="ECO:0000313" key="2">
    <source>
        <dbReference type="EMBL" id="AFZ34376.1"/>
    </source>
</evidence>
<dbReference type="AlphaFoldDB" id="K9XQP2"/>
<feature type="domain" description="Methyltransferase type 11" evidence="1">
    <location>
        <begin position="54"/>
        <end position="143"/>
    </location>
</feature>